<evidence type="ECO:0000313" key="2">
    <source>
        <dbReference type="EMBL" id="MDP1519389.1"/>
    </source>
</evidence>
<reference evidence="2" key="2">
    <citation type="submission" date="2023-08" db="EMBL/GenBank/DDBJ databases">
        <authorList>
            <person name="Luo J."/>
        </authorList>
    </citation>
    <scope>NUCLEOTIDE SEQUENCE</scope>
    <source>
        <strain evidence="2">DSM 25064</strain>
    </source>
</reference>
<dbReference type="PANTHER" id="PTHR34351">
    <property type="entry name" value="SLR1927 PROTEIN-RELATED"/>
    <property type="match status" value="1"/>
</dbReference>
<gene>
    <name evidence="2" type="ORF">Q8A57_00220</name>
</gene>
<feature type="transmembrane region" description="Helical" evidence="1">
    <location>
        <begin position="35"/>
        <end position="56"/>
    </location>
</feature>
<dbReference type="AlphaFoldDB" id="A0AAW8AXU3"/>
<dbReference type="EMBL" id="JAUUUU010000001">
    <property type="protein sequence ID" value="MDP1519389.1"/>
    <property type="molecule type" value="Genomic_DNA"/>
</dbReference>
<feature type="transmembrane region" description="Helical" evidence="1">
    <location>
        <begin position="63"/>
        <end position="86"/>
    </location>
</feature>
<organism evidence="2 3">
    <name type="scientific">Porticoccus litoralis</name>
    <dbReference type="NCBI Taxonomy" id="434086"/>
    <lineage>
        <taxon>Bacteria</taxon>
        <taxon>Pseudomonadati</taxon>
        <taxon>Pseudomonadota</taxon>
        <taxon>Gammaproteobacteria</taxon>
        <taxon>Cellvibrionales</taxon>
        <taxon>Porticoccaceae</taxon>
        <taxon>Porticoccus</taxon>
    </lineage>
</organism>
<sequence length="326" mass="36933">MKTVIRNLYQQRFSRWLERRLPAAPEVTLNRRSLFIFPSSTGFAFFLLIILCWLAATNYENNLVFAVTCLLVSLFVVSILQCFANLSEITISCLKVTPGFAGQGITLELLLRQRGNRYRGAIQCRFPKGEMTTVSLGDSSQCRFKLTVPAGHRGLYNPGRLRIESVYPVGLLRAWSHVDLNISALVYPAPIFTEQVPVGVRSSDDGAMQGAEGGDDFLALKTYRPGDSLKHVAWKHYAREQGLHTKHYGDNFDQQLWLDWDQFPGLDREARLSRLCGMLLRVATTDQPYGLRLPGIVIEPDLGESHRQYLLAELALFDVPQRERQQ</sequence>
<name>A0AAW8AXU3_9GAMM</name>
<evidence type="ECO:0000256" key="1">
    <source>
        <dbReference type="SAM" id="Phobius"/>
    </source>
</evidence>
<dbReference type="PANTHER" id="PTHR34351:SF1">
    <property type="entry name" value="SLR1927 PROTEIN"/>
    <property type="match status" value="1"/>
</dbReference>
<keyword evidence="3" id="KW-1185">Reference proteome</keyword>
<keyword evidence="1" id="KW-0472">Membrane</keyword>
<accession>A0AAW8AXU3</accession>
<dbReference type="Proteomes" id="UP001178354">
    <property type="component" value="Unassembled WGS sequence"/>
</dbReference>
<evidence type="ECO:0000313" key="3">
    <source>
        <dbReference type="Proteomes" id="UP001178354"/>
    </source>
</evidence>
<keyword evidence="1" id="KW-1133">Transmembrane helix</keyword>
<proteinExistence type="predicted"/>
<comment type="caution">
    <text evidence="2">The sequence shown here is derived from an EMBL/GenBank/DDBJ whole genome shotgun (WGS) entry which is preliminary data.</text>
</comment>
<keyword evidence="1" id="KW-0812">Transmembrane</keyword>
<protein>
    <submittedName>
        <fullName evidence="2">DUF58 domain-containing protein</fullName>
    </submittedName>
</protein>
<reference evidence="2" key="1">
    <citation type="journal article" date="2010" name="Int. J. Syst. Evol. Microbiol.">
        <title>Porticoccus litoralis gen. nov., sp. nov., a gammaproteobacterium isolated from the Yellow Sea.</title>
        <authorList>
            <person name="Oh H.M."/>
            <person name="Kim H."/>
            <person name="Kim K.M."/>
            <person name="Min G.S."/>
            <person name="Cho J.C."/>
        </authorList>
    </citation>
    <scope>NUCLEOTIDE SEQUENCE</scope>
    <source>
        <strain evidence="2">DSM 25064</strain>
    </source>
</reference>
<dbReference type="RefSeq" id="WP_305168906.1">
    <property type="nucleotide sequence ID" value="NZ_JAUUUU010000001.1"/>
</dbReference>